<dbReference type="Proteomes" id="UP000824120">
    <property type="component" value="Chromosome 8"/>
</dbReference>
<accession>A0A9J5XR78</accession>
<evidence type="ECO:0000313" key="2">
    <source>
        <dbReference type="Proteomes" id="UP000824120"/>
    </source>
</evidence>
<dbReference type="AlphaFoldDB" id="A0A9J5XR78"/>
<comment type="caution">
    <text evidence="1">The sequence shown here is derived from an EMBL/GenBank/DDBJ whole genome shotgun (WGS) entry which is preliminary data.</text>
</comment>
<organism evidence="1 2">
    <name type="scientific">Solanum commersonii</name>
    <name type="common">Commerson's wild potato</name>
    <name type="synonym">Commerson's nightshade</name>
    <dbReference type="NCBI Taxonomy" id="4109"/>
    <lineage>
        <taxon>Eukaryota</taxon>
        <taxon>Viridiplantae</taxon>
        <taxon>Streptophyta</taxon>
        <taxon>Embryophyta</taxon>
        <taxon>Tracheophyta</taxon>
        <taxon>Spermatophyta</taxon>
        <taxon>Magnoliopsida</taxon>
        <taxon>eudicotyledons</taxon>
        <taxon>Gunneridae</taxon>
        <taxon>Pentapetalae</taxon>
        <taxon>asterids</taxon>
        <taxon>lamiids</taxon>
        <taxon>Solanales</taxon>
        <taxon>Solanaceae</taxon>
        <taxon>Solanoideae</taxon>
        <taxon>Solaneae</taxon>
        <taxon>Solanum</taxon>
    </lineage>
</organism>
<evidence type="ECO:0000313" key="1">
    <source>
        <dbReference type="EMBL" id="KAG5589624.1"/>
    </source>
</evidence>
<gene>
    <name evidence="1" type="ORF">H5410_040138</name>
</gene>
<reference evidence="1 2" key="1">
    <citation type="submission" date="2020-09" db="EMBL/GenBank/DDBJ databases">
        <title>De no assembly of potato wild relative species, Solanum commersonii.</title>
        <authorList>
            <person name="Cho K."/>
        </authorList>
    </citation>
    <scope>NUCLEOTIDE SEQUENCE [LARGE SCALE GENOMIC DNA]</scope>
    <source>
        <strain evidence="1">LZ3.2</strain>
        <tissue evidence="1">Leaf</tissue>
    </source>
</reference>
<proteinExistence type="predicted"/>
<protein>
    <submittedName>
        <fullName evidence="1">Uncharacterized protein</fullName>
    </submittedName>
</protein>
<keyword evidence="2" id="KW-1185">Reference proteome</keyword>
<sequence length="66" mass="7543">MVQFHITEDMTLDRKEWMSRIKLTSAGSSSTEKLNSSPHIGFLEPGIIELQQVQEYTLLTRSNNTC</sequence>
<dbReference type="EMBL" id="JACXVP010000008">
    <property type="protein sequence ID" value="KAG5589624.1"/>
    <property type="molecule type" value="Genomic_DNA"/>
</dbReference>
<name>A0A9J5XR78_SOLCO</name>